<evidence type="ECO:0000256" key="1">
    <source>
        <dbReference type="SAM" id="MobiDB-lite"/>
    </source>
</evidence>
<dbReference type="AlphaFoldDB" id="A0A8H6YNQ3"/>
<dbReference type="EMBL" id="JACAZI010000004">
    <property type="protein sequence ID" value="KAF7362357.1"/>
    <property type="molecule type" value="Genomic_DNA"/>
</dbReference>
<dbReference type="OrthoDB" id="3261052at2759"/>
<evidence type="ECO:0008006" key="4">
    <source>
        <dbReference type="Google" id="ProtNLM"/>
    </source>
</evidence>
<keyword evidence="3" id="KW-1185">Reference proteome</keyword>
<feature type="region of interest" description="Disordered" evidence="1">
    <location>
        <begin position="261"/>
        <end position="346"/>
    </location>
</feature>
<feature type="compositionally biased region" description="Basic and acidic residues" evidence="1">
    <location>
        <begin position="16"/>
        <end position="29"/>
    </location>
</feature>
<accession>A0A8H6YNQ3</accession>
<evidence type="ECO:0000313" key="2">
    <source>
        <dbReference type="EMBL" id="KAF7362357.1"/>
    </source>
</evidence>
<dbReference type="PANTHER" id="PTHR47456">
    <property type="entry name" value="PHD-TYPE DOMAIN-CONTAINING PROTEIN"/>
    <property type="match status" value="1"/>
</dbReference>
<name>A0A8H6YNQ3_9AGAR</name>
<reference evidence="2" key="1">
    <citation type="submission" date="2020-05" db="EMBL/GenBank/DDBJ databases">
        <title>Mycena genomes resolve the evolution of fungal bioluminescence.</title>
        <authorList>
            <person name="Tsai I.J."/>
        </authorList>
    </citation>
    <scope>NUCLEOTIDE SEQUENCE</scope>
    <source>
        <strain evidence="2">CCC161011</strain>
    </source>
</reference>
<gene>
    <name evidence="2" type="ORF">MVEN_00582400</name>
</gene>
<dbReference type="PANTHER" id="PTHR47456:SF6">
    <property type="entry name" value="SI:DKEY-31C13.1"/>
    <property type="match status" value="1"/>
</dbReference>
<evidence type="ECO:0000313" key="3">
    <source>
        <dbReference type="Proteomes" id="UP000620124"/>
    </source>
</evidence>
<dbReference type="Proteomes" id="UP000620124">
    <property type="component" value="Unassembled WGS sequence"/>
</dbReference>
<sequence>MSHAKHERSLSADSASQDRPKKKEKEKETNPQSPPQTPPRRMVQIVALSDSEDDTDIPVELAPKPPTRPKSGRPAHDKRGERTEKSGPAKLSGLVVPSSPHTPPRKSKKESRKQDPDPELEYSPFTKRLLGFTTGLPIHLQASPVQQATESGKGGKSGKARAGLNTLQHRKDKGWMSAGHATTFEAYKHFEQWKNDYSPHHYSLVDSVDIVHAGNPFDRPKDIRARPVMFCWNTPDHRPPTVLKGKRVPVFRAKYKCTGHCRHGHSSAHAAESEDEPDSDSDSDSGSESDDDDNFDDLADQAYVEIEDGDLSSDEEERDAASDTNIDPSTNNVASLNKQLNSGARKKTKTKGLTRYKCKVVLHAEVYSDNLGEIHFYQRHTHPEAHEKYLDTSHYIRQCMLEMASLFNLPPSSIKRRECFCLAVRKDRVLADPLLSIGVFHEHNPDKIFCYHPPNYNTDPPSEFAAGIHHPYGTQVMILNSQKNGVGHDTTYRNMNENRAPLTIMITVDENSRMVPGFAYLSADIKIPAQVEFLRETKRLVEKMAADLVNGRVPVAAGLEDKRDELLAQARLIVQYGWIPAFFMIDKSRASKAAIEEVFPGVPIRICQFHVMQAILRWQRDNAPEGERQPRPVLSLPRKHMLLQAVREVQRCHHISRWSRYTARFRRRLDIIVEGSQTSAETLWDYFEANWFCEEWRNYWTDMGLPDGSNRDGMLSTNNWTERAFKTFNQVFLGNRTNKSAYRLVLILANEWFQYYQAWEPENRVNQEALEMQAEAYRVWSSTNAIKETTRRDGRRAWIVARLPREVRNQ</sequence>
<organism evidence="2 3">
    <name type="scientific">Mycena venus</name>
    <dbReference type="NCBI Taxonomy" id="2733690"/>
    <lineage>
        <taxon>Eukaryota</taxon>
        <taxon>Fungi</taxon>
        <taxon>Dikarya</taxon>
        <taxon>Basidiomycota</taxon>
        <taxon>Agaricomycotina</taxon>
        <taxon>Agaricomycetes</taxon>
        <taxon>Agaricomycetidae</taxon>
        <taxon>Agaricales</taxon>
        <taxon>Marasmiineae</taxon>
        <taxon>Mycenaceae</taxon>
        <taxon>Mycena</taxon>
    </lineage>
</organism>
<comment type="caution">
    <text evidence="2">The sequence shown here is derived from an EMBL/GenBank/DDBJ whole genome shotgun (WGS) entry which is preliminary data.</text>
</comment>
<protein>
    <recommendedName>
        <fullName evidence="4">MULE transposase domain-containing protein</fullName>
    </recommendedName>
</protein>
<feature type="region of interest" description="Disordered" evidence="1">
    <location>
        <begin position="1"/>
        <end position="122"/>
    </location>
</feature>
<feature type="compositionally biased region" description="Polar residues" evidence="1">
    <location>
        <begin position="322"/>
        <end position="342"/>
    </location>
</feature>
<feature type="compositionally biased region" description="Acidic residues" evidence="1">
    <location>
        <begin position="273"/>
        <end position="318"/>
    </location>
</feature>
<feature type="compositionally biased region" description="Basic and acidic residues" evidence="1">
    <location>
        <begin position="74"/>
        <end position="87"/>
    </location>
</feature>
<proteinExistence type="predicted"/>